<feature type="non-terminal residue" evidence="1">
    <location>
        <position position="1"/>
    </location>
</feature>
<dbReference type="Proteomes" id="UP000008063">
    <property type="component" value="Unassembled WGS sequence"/>
</dbReference>
<dbReference type="InParanoid" id="F8QAK9"/>
<dbReference type="OrthoDB" id="3363652at2759"/>
<evidence type="ECO:0000313" key="1">
    <source>
        <dbReference type="EMBL" id="EGN94799.1"/>
    </source>
</evidence>
<protein>
    <submittedName>
        <fullName evidence="1">Uncharacterized protein</fullName>
    </submittedName>
</protein>
<name>F8QAK9_SERL3</name>
<dbReference type="AlphaFoldDB" id="F8QAK9"/>
<sequence>FNKERVKKIQELITIRQQMEEDQKAKVHTLIEKYADVFALLLAGVQPVASYIHKLNLPPDVSGPTRL</sequence>
<gene>
    <name evidence="1" type="ORF">SERLA73DRAFT_61909</name>
</gene>
<proteinExistence type="predicted"/>
<keyword evidence="2" id="KW-1185">Reference proteome</keyword>
<organism evidence="2">
    <name type="scientific">Serpula lacrymans var. lacrymans (strain S7.3)</name>
    <name type="common">Dry rot fungus</name>
    <dbReference type="NCBI Taxonomy" id="936435"/>
    <lineage>
        <taxon>Eukaryota</taxon>
        <taxon>Fungi</taxon>
        <taxon>Dikarya</taxon>
        <taxon>Basidiomycota</taxon>
        <taxon>Agaricomycotina</taxon>
        <taxon>Agaricomycetes</taxon>
        <taxon>Agaricomycetidae</taxon>
        <taxon>Boletales</taxon>
        <taxon>Coniophorineae</taxon>
        <taxon>Serpulaceae</taxon>
        <taxon>Serpula</taxon>
    </lineage>
</organism>
<accession>F8QAK9</accession>
<evidence type="ECO:0000313" key="2">
    <source>
        <dbReference type="Proteomes" id="UP000008063"/>
    </source>
</evidence>
<reference evidence="2" key="1">
    <citation type="journal article" date="2011" name="Science">
        <title>The plant cell wall-decomposing machinery underlies the functional diversity of forest fungi.</title>
        <authorList>
            <person name="Eastwood D.C."/>
            <person name="Floudas D."/>
            <person name="Binder M."/>
            <person name="Majcherczyk A."/>
            <person name="Schneider P."/>
            <person name="Aerts A."/>
            <person name="Asiegbu F.O."/>
            <person name="Baker S.E."/>
            <person name="Barry K."/>
            <person name="Bendiksby M."/>
            <person name="Blumentritt M."/>
            <person name="Coutinho P.M."/>
            <person name="Cullen D."/>
            <person name="de Vries R.P."/>
            <person name="Gathman A."/>
            <person name="Goodell B."/>
            <person name="Henrissat B."/>
            <person name="Ihrmark K."/>
            <person name="Kauserud H."/>
            <person name="Kohler A."/>
            <person name="LaButti K."/>
            <person name="Lapidus A."/>
            <person name="Lavin J.L."/>
            <person name="Lee Y.-H."/>
            <person name="Lindquist E."/>
            <person name="Lilly W."/>
            <person name="Lucas S."/>
            <person name="Morin E."/>
            <person name="Murat C."/>
            <person name="Oguiza J.A."/>
            <person name="Park J."/>
            <person name="Pisabarro A.G."/>
            <person name="Riley R."/>
            <person name="Rosling A."/>
            <person name="Salamov A."/>
            <person name="Schmidt O."/>
            <person name="Schmutz J."/>
            <person name="Skrede I."/>
            <person name="Stenlid J."/>
            <person name="Wiebenga A."/>
            <person name="Xie X."/>
            <person name="Kuees U."/>
            <person name="Hibbett D.S."/>
            <person name="Hoffmeister D."/>
            <person name="Hoegberg N."/>
            <person name="Martin F."/>
            <person name="Grigoriev I.V."/>
            <person name="Watkinson S.C."/>
        </authorList>
    </citation>
    <scope>NUCLEOTIDE SEQUENCE [LARGE SCALE GENOMIC DNA]</scope>
    <source>
        <strain evidence="2">strain S7.3</strain>
    </source>
</reference>
<dbReference type="EMBL" id="GL945487">
    <property type="protein sequence ID" value="EGN94799.1"/>
    <property type="molecule type" value="Genomic_DNA"/>
</dbReference>
<dbReference type="HOGENOM" id="CLU_205603_0_0_1"/>